<dbReference type="Pfam" id="PF00173">
    <property type="entry name" value="Cyt-b5"/>
    <property type="match status" value="1"/>
</dbReference>
<evidence type="ECO:0000256" key="1">
    <source>
        <dbReference type="ARBA" id="ARBA00038357"/>
    </source>
</evidence>
<dbReference type="GO" id="GO:0012505">
    <property type="term" value="C:endomembrane system"/>
    <property type="evidence" value="ECO:0007669"/>
    <property type="project" value="TreeGrafter"/>
</dbReference>
<dbReference type="GO" id="GO:0016020">
    <property type="term" value="C:membrane"/>
    <property type="evidence" value="ECO:0007669"/>
    <property type="project" value="TreeGrafter"/>
</dbReference>
<dbReference type="SUPFAM" id="SSF55856">
    <property type="entry name" value="Cytochrome b5-like heme/steroid binding domain"/>
    <property type="match status" value="1"/>
</dbReference>
<proteinExistence type="inferred from homology"/>
<dbReference type="RefSeq" id="XP_014487753.1">
    <property type="nucleotide sequence ID" value="XM_014632267.1"/>
</dbReference>
<gene>
    <name evidence="4" type="primary">LOC106751389</name>
</gene>
<dbReference type="KEGG" id="dqu:106751389"/>
<dbReference type="InterPro" id="IPR050577">
    <property type="entry name" value="MAPR/NEUFC/NENF-like"/>
</dbReference>
<comment type="similarity">
    <text evidence="1">Belongs to the cytochrome b5 family. MAPR subfamily.</text>
</comment>
<evidence type="ECO:0000313" key="4">
    <source>
        <dbReference type="RefSeq" id="XP_014487753.1"/>
    </source>
</evidence>
<evidence type="ECO:0000313" key="3">
    <source>
        <dbReference type="Proteomes" id="UP000515204"/>
    </source>
</evidence>
<reference evidence="4" key="1">
    <citation type="submission" date="2025-08" db="UniProtKB">
        <authorList>
            <consortium name="RefSeq"/>
        </authorList>
    </citation>
    <scope>IDENTIFICATION</scope>
</reference>
<dbReference type="Proteomes" id="UP000515204">
    <property type="component" value="Unplaced"/>
</dbReference>
<feature type="domain" description="Cytochrome b5 heme-binding" evidence="2">
    <location>
        <begin position="62"/>
        <end position="156"/>
    </location>
</feature>
<dbReference type="PANTHER" id="PTHR10281:SF4">
    <property type="entry name" value="NEUFERRICIN"/>
    <property type="match status" value="1"/>
</dbReference>
<organism evidence="3 4">
    <name type="scientific">Dinoponera quadriceps</name>
    <name type="common">South American ant</name>
    <dbReference type="NCBI Taxonomy" id="609295"/>
    <lineage>
        <taxon>Eukaryota</taxon>
        <taxon>Metazoa</taxon>
        <taxon>Ecdysozoa</taxon>
        <taxon>Arthropoda</taxon>
        <taxon>Hexapoda</taxon>
        <taxon>Insecta</taxon>
        <taxon>Pterygota</taxon>
        <taxon>Neoptera</taxon>
        <taxon>Endopterygota</taxon>
        <taxon>Hymenoptera</taxon>
        <taxon>Apocrita</taxon>
        <taxon>Aculeata</taxon>
        <taxon>Formicoidea</taxon>
        <taxon>Formicidae</taxon>
        <taxon>Ponerinae</taxon>
        <taxon>Ponerini</taxon>
        <taxon>Dinoponera</taxon>
    </lineage>
</organism>
<dbReference type="AlphaFoldDB" id="A0A6P3YBJ7"/>
<dbReference type="InterPro" id="IPR001199">
    <property type="entry name" value="Cyt_B5-like_heme/steroid-bd"/>
</dbReference>
<keyword evidence="3" id="KW-1185">Reference proteome</keyword>
<dbReference type="InterPro" id="IPR036400">
    <property type="entry name" value="Cyt_B5-like_heme/steroid_sf"/>
</dbReference>
<dbReference type="GeneID" id="106751389"/>
<name>A0A6P3YBJ7_DINQU</name>
<evidence type="ECO:0000259" key="2">
    <source>
        <dbReference type="SMART" id="SM01117"/>
    </source>
</evidence>
<sequence>MFINNAMLSKYLWLSLLPGIVYFLYSLDFIKEINTHLADGTLNVVDIIYFGLNENSAGQKIFTTNELKRYTNLENGLYLSILGKVFDVTKGQKHYGPGGNYHAFTGRDASLAFITGEFDDNGLTDDVSSLSVRQVKALNDWVQFYNTNYIYKGKLYGRYYNQNGSPTAESHKVQEKVLLAEKENSLEEKQKRMFPPCNVEWNPDTGTIFWCTKRSGGLDRDWVGVPRMFFETANMQSSRCACVKLDSKEYEENKAMLREYIGCAKLATKCIVEIK</sequence>
<dbReference type="SMART" id="SM01117">
    <property type="entry name" value="Cyt-b5"/>
    <property type="match status" value="1"/>
</dbReference>
<dbReference type="OrthoDB" id="10257697at2759"/>
<dbReference type="Gene3D" id="3.10.120.10">
    <property type="entry name" value="Cytochrome b5-like heme/steroid binding domain"/>
    <property type="match status" value="1"/>
</dbReference>
<accession>A0A6P3YBJ7</accession>
<dbReference type="PANTHER" id="PTHR10281">
    <property type="entry name" value="MEMBRANE-ASSOCIATED PROGESTERONE RECEPTOR COMPONENT-RELATED"/>
    <property type="match status" value="1"/>
</dbReference>
<protein>
    <submittedName>
        <fullName evidence="4">Neuferricin</fullName>
    </submittedName>
</protein>